<dbReference type="RefSeq" id="XP_060372846.1">
    <property type="nucleotide sequence ID" value="XM_060532579.1"/>
</dbReference>
<evidence type="ECO:0000313" key="2">
    <source>
        <dbReference type="Proteomes" id="UP001227543"/>
    </source>
</evidence>
<dbReference type="EMBL" id="MLFU01000238">
    <property type="protein sequence ID" value="KAK1471294.1"/>
    <property type="molecule type" value="Genomic_DNA"/>
</dbReference>
<proteinExistence type="predicted"/>
<dbReference type="GeneID" id="85416817"/>
<keyword evidence="2" id="KW-1185">Reference proteome</keyword>
<dbReference type="Proteomes" id="UP001227543">
    <property type="component" value="Unassembled WGS sequence"/>
</dbReference>
<reference evidence="1 2" key="1">
    <citation type="submission" date="2016-10" db="EMBL/GenBank/DDBJ databases">
        <title>The genome sequence of Colletotrichum fioriniae PJ7.</title>
        <authorList>
            <person name="Baroncelli R."/>
        </authorList>
    </citation>
    <scope>NUCLEOTIDE SEQUENCE [LARGE SCALE GENOMIC DNA]</scope>
    <source>
        <strain evidence="1 2">Tom-12</strain>
    </source>
</reference>
<evidence type="ECO:0000313" key="1">
    <source>
        <dbReference type="EMBL" id="KAK1471294.1"/>
    </source>
</evidence>
<comment type="caution">
    <text evidence="1">The sequence shown here is derived from an EMBL/GenBank/DDBJ whole genome shotgun (WGS) entry which is preliminary data.</text>
</comment>
<protein>
    <submittedName>
        <fullName evidence="1">Uncharacterized protein</fullName>
    </submittedName>
</protein>
<name>A0ABQ9QIF5_9PEZI</name>
<gene>
    <name evidence="1" type="ORF">CTAM01_16586</name>
</gene>
<sequence length="38" mass="4225">MAALCYDTVTPLLPAYVISLLFVSSHSFCDIPHQQLTE</sequence>
<organism evidence="1 2">
    <name type="scientific">Colletotrichum tamarilloi</name>
    <dbReference type="NCBI Taxonomy" id="1209934"/>
    <lineage>
        <taxon>Eukaryota</taxon>
        <taxon>Fungi</taxon>
        <taxon>Dikarya</taxon>
        <taxon>Ascomycota</taxon>
        <taxon>Pezizomycotina</taxon>
        <taxon>Sordariomycetes</taxon>
        <taxon>Hypocreomycetidae</taxon>
        <taxon>Glomerellales</taxon>
        <taxon>Glomerellaceae</taxon>
        <taxon>Colletotrichum</taxon>
        <taxon>Colletotrichum acutatum species complex</taxon>
    </lineage>
</organism>
<accession>A0ABQ9QIF5</accession>